<name>A0A382MLY0_9ZZZZ</name>
<evidence type="ECO:0000313" key="1">
    <source>
        <dbReference type="EMBL" id="SVC49125.1"/>
    </source>
</evidence>
<sequence length="70" mass="8378">MMPIRRMRINELGYPREETHDECLERFMFNHEEYGTELCWCPDCVGGKTLETVSKICSKHEQLYIKGEHK</sequence>
<dbReference type="EMBL" id="UINC01094141">
    <property type="protein sequence ID" value="SVC49125.1"/>
    <property type="molecule type" value="Genomic_DNA"/>
</dbReference>
<proteinExistence type="predicted"/>
<protein>
    <submittedName>
        <fullName evidence="1">Uncharacterized protein</fullName>
    </submittedName>
</protein>
<reference evidence="1" key="1">
    <citation type="submission" date="2018-05" db="EMBL/GenBank/DDBJ databases">
        <authorList>
            <person name="Lanie J.A."/>
            <person name="Ng W.-L."/>
            <person name="Kazmierczak K.M."/>
            <person name="Andrzejewski T.M."/>
            <person name="Davidsen T.M."/>
            <person name="Wayne K.J."/>
            <person name="Tettelin H."/>
            <person name="Glass J.I."/>
            <person name="Rusch D."/>
            <person name="Podicherti R."/>
            <person name="Tsui H.-C.T."/>
            <person name="Winkler M.E."/>
        </authorList>
    </citation>
    <scope>NUCLEOTIDE SEQUENCE</scope>
</reference>
<accession>A0A382MLY0</accession>
<gene>
    <name evidence="1" type="ORF">METZ01_LOCUS301979</name>
</gene>
<organism evidence="1">
    <name type="scientific">marine metagenome</name>
    <dbReference type="NCBI Taxonomy" id="408172"/>
    <lineage>
        <taxon>unclassified sequences</taxon>
        <taxon>metagenomes</taxon>
        <taxon>ecological metagenomes</taxon>
    </lineage>
</organism>
<dbReference type="AlphaFoldDB" id="A0A382MLY0"/>